<gene>
    <name evidence="2" type="ORF">ACFPCV_00570</name>
</gene>
<feature type="region of interest" description="Disordered" evidence="1">
    <location>
        <begin position="196"/>
        <end position="215"/>
    </location>
</feature>
<evidence type="ECO:0000313" key="2">
    <source>
        <dbReference type="EMBL" id="MFC4851976.1"/>
    </source>
</evidence>
<proteinExistence type="predicted"/>
<accession>A0ABV9RUL2</accession>
<feature type="compositionally biased region" description="Basic and acidic residues" evidence="1">
    <location>
        <begin position="204"/>
        <end position="215"/>
    </location>
</feature>
<name>A0ABV9RUL2_9PSEU</name>
<evidence type="ECO:0000256" key="1">
    <source>
        <dbReference type="SAM" id="MobiDB-lite"/>
    </source>
</evidence>
<dbReference type="Proteomes" id="UP001595859">
    <property type="component" value="Unassembled WGS sequence"/>
</dbReference>
<evidence type="ECO:0000313" key="3">
    <source>
        <dbReference type="Proteomes" id="UP001595859"/>
    </source>
</evidence>
<reference evidence="3" key="1">
    <citation type="journal article" date="2019" name="Int. J. Syst. Evol. Microbiol.">
        <title>The Global Catalogue of Microorganisms (GCM) 10K type strain sequencing project: providing services to taxonomists for standard genome sequencing and annotation.</title>
        <authorList>
            <consortium name="The Broad Institute Genomics Platform"/>
            <consortium name="The Broad Institute Genome Sequencing Center for Infectious Disease"/>
            <person name="Wu L."/>
            <person name="Ma J."/>
        </authorList>
    </citation>
    <scope>NUCLEOTIDE SEQUENCE [LARGE SCALE GENOMIC DNA]</scope>
    <source>
        <strain evidence="3">ZS-22-S1</strain>
    </source>
</reference>
<comment type="caution">
    <text evidence="2">The sequence shown here is derived from an EMBL/GenBank/DDBJ whole genome shotgun (WGS) entry which is preliminary data.</text>
</comment>
<keyword evidence="3" id="KW-1185">Reference proteome</keyword>
<organism evidence="2 3">
    <name type="scientific">Actinophytocola glycyrrhizae</name>
    <dbReference type="NCBI Taxonomy" id="2044873"/>
    <lineage>
        <taxon>Bacteria</taxon>
        <taxon>Bacillati</taxon>
        <taxon>Actinomycetota</taxon>
        <taxon>Actinomycetes</taxon>
        <taxon>Pseudonocardiales</taxon>
        <taxon>Pseudonocardiaceae</taxon>
    </lineage>
</organism>
<protein>
    <submittedName>
        <fullName evidence="2">Uncharacterized protein</fullName>
    </submittedName>
</protein>
<dbReference type="RefSeq" id="WP_378053261.1">
    <property type="nucleotide sequence ID" value="NZ_JBHSIS010000002.1"/>
</dbReference>
<dbReference type="EMBL" id="JBHSIS010000002">
    <property type="protein sequence ID" value="MFC4851976.1"/>
    <property type="molecule type" value="Genomic_DNA"/>
</dbReference>
<sequence length="215" mass="23774">MDRLASLIEPVPLLDLTTAVCRWLQDAHEAAAELQRARRGGSRGGWQNNTSFGVDRYQYLLATAGTLTAEIPDLQVDPAFQSILLKLPRVGIYQFQVPAGPRGSLGDTSELRRELLTGADDHGLISRPEIWLGGRARLFLVWNGSEEHGLTGAWIGQGEMLEKRMDWDWVFSLQDVTGAVGIPRQTGPLDPAIFDLPEPALPLRPRDSDEDRHTG</sequence>